<protein>
    <recommendedName>
        <fullName evidence="4">DUF5666 domain-containing protein</fullName>
    </recommendedName>
</protein>
<dbReference type="RefSeq" id="WP_186742523.1">
    <property type="nucleotide sequence ID" value="NZ_CP060394.1"/>
</dbReference>
<sequence>MSYVTVGNKELSSATLPSNANGHSGSMSAKTTSQRLLNASRHRMFPLAMVALVAVAFGFNPGARAQDVAPPISGALGQVQSVGDHSITIQDKSGLFHIDITQPLTTYKVVPSDLNHITDNAYIGVASTELPDGTEVAKQIFIFPSELRGAVEGSVAMDAQPGATTQSRMTNGSVSLRRAPESHSRMTNGVVQKGTGTTLVVNYQDGAQTISVPPNVAVVSVVPGEVQLAAGETAYAKTDKQTDGTLSTHMILVIGGPPSGNTK</sequence>
<dbReference type="AlphaFoldDB" id="A0A7G8BGK4"/>
<organism evidence="2 3">
    <name type="scientific">Alloacidobacterium dinghuense</name>
    <dbReference type="NCBI Taxonomy" id="2763107"/>
    <lineage>
        <taxon>Bacteria</taxon>
        <taxon>Pseudomonadati</taxon>
        <taxon>Acidobacteriota</taxon>
        <taxon>Terriglobia</taxon>
        <taxon>Terriglobales</taxon>
        <taxon>Acidobacteriaceae</taxon>
        <taxon>Alloacidobacterium</taxon>
    </lineage>
</organism>
<keyword evidence="3" id="KW-1185">Reference proteome</keyword>
<evidence type="ECO:0000313" key="2">
    <source>
        <dbReference type="EMBL" id="QNI31674.1"/>
    </source>
</evidence>
<reference evidence="2 3" key="1">
    <citation type="submission" date="2020-08" db="EMBL/GenBank/DDBJ databases">
        <title>Edaphobacter telluris sp. nov. and Acidobacterium dinghuensis sp. nov., two acidobacteria isolated from forest soil.</title>
        <authorList>
            <person name="Fu J."/>
            <person name="Qiu L."/>
        </authorList>
    </citation>
    <scope>NUCLEOTIDE SEQUENCE [LARGE SCALE GENOMIC DNA]</scope>
    <source>
        <strain evidence="2">4Y35</strain>
    </source>
</reference>
<name>A0A7G8BGK4_9BACT</name>
<evidence type="ECO:0000313" key="3">
    <source>
        <dbReference type="Proteomes" id="UP000515312"/>
    </source>
</evidence>
<feature type="region of interest" description="Disordered" evidence="1">
    <location>
        <begin position="14"/>
        <end position="33"/>
    </location>
</feature>
<dbReference type="EMBL" id="CP060394">
    <property type="protein sequence ID" value="QNI31674.1"/>
    <property type="molecule type" value="Genomic_DNA"/>
</dbReference>
<evidence type="ECO:0000256" key="1">
    <source>
        <dbReference type="SAM" id="MobiDB-lite"/>
    </source>
</evidence>
<dbReference type="KEGG" id="adin:H7849_21865"/>
<dbReference type="Proteomes" id="UP000515312">
    <property type="component" value="Chromosome"/>
</dbReference>
<accession>A0A7G8BGK4</accession>
<proteinExistence type="predicted"/>
<evidence type="ECO:0008006" key="4">
    <source>
        <dbReference type="Google" id="ProtNLM"/>
    </source>
</evidence>
<gene>
    <name evidence="2" type="ORF">H7849_21865</name>
</gene>